<feature type="signal peptide" evidence="1">
    <location>
        <begin position="1"/>
        <end position="19"/>
    </location>
</feature>
<dbReference type="RefSeq" id="WP_137343659.1">
    <property type="nucleotide sequence ID" value="NZ_SZVO01000019.1"/>
</dbReference>
<keyword evidence="2" id="KW-0449">Lipoprotein</keyword>
<proteinExistence type="predicted"/>
<dbReference type="Proteomes" id="UP000304900">
    <property type="component" value="Unassembled WGS sequence"/>
</dbReference>
<dbReference type="AlphaFoldDB" id="A0A4U6D138"/>
<dbReference type="InterPro" id="IPR011990">
    <property type="entry name" value="TPR-like_helical_dom_sf"/>
</dbReference>
<dbReference type="EMBL" id="SZVO01000019">
    <property type="protein sequence ID" value="TKT87494.1"/>
    <property type="molecule type" value="Genomic_DNA"/>
</dbReference>
<evidence type="ECO:0000313" key="2">
    <source>
        <dbReference type="EMBL" id="TKT87494.1"/>
    </source>
</evidence>
<dbReference type="Gene3D" id="1.25.40.390">
    <property type="match status" value="1"/>
</dbReference>
<dbReference type="OrthoDB" id="843771at2"/>
<evidence type="ECO:0000313" key="3">
    <source>
        <dbReference type="Proteomes" id="UP000304900"/>
    </source>
</evidence>
<evidence type="ECO:0000256" key="1">
    <source>
        <dbReference type="SAM" id="SignalP"/>
    </source>
</evidence>
<keyword evidence="1" id="KW-0732">Signal</keyword>
<organism evidence="2 3">
    <name type="scientific">Dyadobacter frigoris</name>
    <dbReference type="NCBI Taxonomy" id="2576211"/>
    <lineage>
        <taxon>Bacteria</taxon>
        <taxon>Pseudomonadati</taxon>
        <taxon>Bacteroidota</taxon>
        <taxon>Cytophagia</taxon>
        <taxon>Cytophagales</taxon>
        <taxon>Spirosomataceae</taxon>
        <taxon>Dyadobacter</taxon>
    </lineage>
</organism>
<comment type="caution">
    <text evidence="2">The sequence shown here is derived from an EMBL/GenBank/DDBJ whole genome shotgun (WGS) entry which is preliminary data.</text>
</comment>
<feature type="chain" id="PRO_5020611842" evidence="1">
    <location>
        <begin position="20"/>
        <end position="526"/>
    </location>
</feature>
<dbReference type="InterPro" id="IPR041662">
    <property type="entry name" value="SusD-like_2"/>
</dbReference>
<dbReference type="PROSITE" id="PS51257">
    <property type="entry name" value="PROKAR_LIPOPROTEIN"/>
    <property type="match status" value="1"/>
</dbReference>
<name>A0A4U6D138_9BACT</name>
<keyword evidence="3" id="KW-1185">Reference proteome</keyword>
<dbReference type="Pfam" id="PF12771">
    <property type="entry name" value="SusD-like_2"/>
    <property type="match status" value="1"/>
</dbReference>
<protein>
    <submittedName>
        <fullName evidence="2">SusD/RagB family nutrient-binding outer membrane lipoprotein</fullName>
    </submittedName>
</protein>
<gene>
    <name evidence="2" type="ORF">FDK13_29705</name>
</gene>
<reference evidence="2 3" key="1">
    <citation type="submission" date="2019-05" db="EMBL/GenBank/DDBJ databases">
        <title>Dyadobacter AR-3-8 sp. nov., isolated from arctic soil.</title>
        <authorList>
            <person name="Chaudhary D.K."/>
        </authorList>
    </citation>
    <scope>NUCLEOTIDE SEQUENCE [LARGE SCALE GENOMIC DNA]</scope>
    <source>
        <strain evidence="2 3">AR-3-8</strain>
    </source>
</reference>
<dbReference type="SUPFAM" id="SSF48452">
    <property type="entry name" value="TPR-like"/>
    <property type="match status" value="1"/>
</dbReference>
<sequence>MKKLALQRLLPLVALILLAGCEGNFDELNLNSNKPTTVPPSLLLTGILNDLYDAPADDYEKWDQYFLINYDYYGNNQYVFGEGKDKYSTLKNVIKMEEEAAKLYTTDINPYAALGKFFRAYFFTQMSLQMGDIPMTEALLGGTNLNPVYDSQKTVFVQSLKWLDEANTQLGTLVAQSDSRLAGDIYFGNSVAKWQKTVNAYRLRLLVHLSKKESDTDLNIKTQFATILGNPTKYPLMTSTDDNLQYTYINPTNKYPENPGSFGFNALRENSSATYVGLLTKLMDPRVFVTTEPASAKVSAGTSPTSFNAFLGADPGEDLGIMYVKANAGEYSLINRKHYYETYTGEPSVQIGYPEMCFNIAEAINRGWATKGASGTAEDYYKAGILASWAAYGIPASGSFSAYFISSGSPGSTAVYNSYPVNTPFDTYYAQSTVKYAAGSAGLTEILNQRYLALFRHSGLESYFTYRRTGVPNFTTGPGTGNSERIAKRFQYIATERTANTVNYKAALTSQFAGNDDINGVMWILK</sequence>
<accession>A0A4U6D138</accession>